<reference evidence="2" key="1">
    <citation type="submission" date="2021-01" db="EMBL/GenBank/DDBJ databases">
        <authorList>
            <person name="Corre E."/>
            <person name="Pelletier E."/>
            <person name="Niang G."/>
            <person name="Scheremetjew M."/>
            <person name="Finn R."/>
            <person name="Kale V."/>
            <person name="Holt S."/>
            <person name="Cochrane G."/>
            <person name="Meng A."/>
            <person name="Brown T."/>
            <person name="Cohen L."/>
        </authorList>
    </citation>
    <scope>NUCLEOTIDE SEQUENCE</scope>
    <source>
        <strain evidence="2">CCMP2877</strain>
    </source>
</reference>
<dbReference type="PROSITE" id="PS51468">
    <property type="entry name" value="VIT"/>
    <property type="match status" value="1"/>
</dbReference>
<dbReference type="AlphaFoldDB" id="A0A7S1UCL6"/>
<dbReference type="Pfam" id="PF08487">
    <property type="entry name" value="VIT"/>
    <property type="match status" value="1"/>
</dbReference>
<proteinExistence type="predicted"/>
<accession>A0A7S1UCL6</accession>
<dbReference type="EMBL" id="HBGJ01035385">
    <property type="protein sequence ID" value="CAD9264026.1"/>
    <property type="molecule type" value="Transcribed_RNA"/>
</dbReference>
<protein>
    <recommendedName>
        <fullName evidence="1">VIT domain-containing protein</fullName>
    </recommendedName>
</protein>
<gene>
    <name evidence="2" type="ORF">PPAR1163_LOCUS22412</name>
</gene>
<dbReference type="InterPro" id="IPR036465">
    <property type="entry name" value="vWFA_dom_sf"/>
</dbReference>
<dbReference type="InterPro" id="IPR013694">
    <property type="entry name" value="VIT"/>
</dbReference>
<name>A0A7S1UCL6_9STRA</name>
<evidence type="ECO:0000259" key="1">
    <source>
        <dbReference type="PROSITE" id="PS51468"/>
    </source>
</evidence>
<sequence>MDSSEGGEPRPRVLYCVDGVVSTPAAAEVSAAEAKPKPSGAAQPGDDATANNCLDVAKANGIVGVVRLTVSSAEASEAAPGGFTKEQRTLLPDAVNLAAHVTPGYVVYTVGVDLKNPWQDRVAAALLQVPRVKGMLLLEERHRAGRTDYLPEVMEKETAQKKFEQAAASSTHSASLSNADDEFFEVKIDKIAPGADANFTVCLLQPQTKEVDMVVADSDEDAAAMADVVVMPGVAAQEDEGQVPFGFEVTFSEEYEVGRVPYDVAKDSLAQLEVFDKPSEGWWSEPGSTPPRALVVLQPGEGRVRFAAPAGLCTSCVLLARLQRRKVNPMLAELTASMKGASVGEGPAPARAVVQPRVFFDPADGTPRSFSNVEVTVPSTLPDVGPSEVPHRVYLIVDVSGSTSLTVEGSTTFLQKCVAFLQGMVRTLPKHVAALRARGAINSQPVTVHLWAFQSDTKRCATCVLPAAPEAEMLAALEKDLLEQAGALRSGGCTNYDSFSSQLATSIETTEPHLNHVLLFTDGGATSMQRFQDNVRAIAAHPSATFFQADCLGYGPWLNPATVTWLAQETDGEVRL</sequence>
<dbReference type="Gene3D" id="3.40.50.410">
    <property type="entry name" value="von Willebrand factor, type A domain"/>
    <property type="match status" value="1"/>
</dbReference>
<feature type="domain" description="VIT" evidence="1">
    <location>
        <begin position="76"/>
        <end position="205"/>
    </location>
</feature>
<evidence type="ECO:0000313" key="2">
    <source>
        <dbReference type="EMBL" id="CAD9264026.1"/>
    </source>
</evidence>
<dbReference type="SUPFAM" id="SSF53300">
    <property type="entry name" value="vWA-like"/>
    <property type="match status" value="1"/>
</dbReference>
<organism evidence="2">
    <name type="scientific">Phaeomonas parva</name>
    <dbReference type="NCBI Taxonomy" id="124430"/>
    <lineage>
        <taxon>Eukaryota</taxon>
        <taxon>Sar</taxon>
        <taxon>Stramenopiles</taxon>
        <taxon>Ochrophyta</taxon>
        <taxon>Pinguiophyceae</taxon>
        <taxon>Pinguiochrysidales</taxon>
        <taxon>Pinguiochrysidaceae</taxon>
        <taxon>Phaeomonas</taxon>
    </lineage>
</organism>